<dbReference type="PROSITE" id="PS51159">
    <property type="entry name" value="CBM21"/>
    <property type="match status" value="1"/>
</dbReference>
<gene>
    <name evidence="3" type="ORF">DFH94DRAFT_782724</name>
</gene>
<protein>
    <submittedName>
        <fullName evidence="3">Phosphatase regulatory subunit-domain-containing protein</fullName>
    </submittedName>
</protein>
<proteinExistence type="predicted"/>
<dbReference type="InterPro" id="IPR005036">
    <property type="entry name" value="CBM21_dom"/>
</dbReference>
<dbReference type="InterPro" id="IPR050782">
    <property type="entry name" value="PP1_regulatory_subunit_3"/>
</dbReference>
<reference evidence="3" key="2">
    <citation type="journal article" date="2020" name="Nat. Commun.">
        <title>Large-scale genome sequencing of mycorrhizal fungi provides insights into the early evolution of symbiotic traits.</title>
        <authorList>
            <person name="Miyauchi S."/>
            <person name="Kiss E."/>
            <person name="Kuo A."/>
            <person name="Drula E."/>
            <person name="Kohler A."/>
            <person name="Sanchez-Garcia M."/>
            <person name="Morin E."/>
            <person name="Andreopoulos B."/>
            <person name="Barry K.W."/>
            <person name="Bonito G."/>
            <person name="Buee M."/>
            <person name="Carver A."/>
            <person name="Chen C."/>
            <person name="Cichocki N."/>
            <person name="Clum A."/>
            <person name="Culley D."/>
            <person name="Crous P.W."/>
            <person name="Fauchery L."/>
            <person name="Girlanda M."/>
            <person name="Hayes R.D."/>
            <person name="Keri Z."/>
            <person name="LaButti K."/>
            <person name="Lipzen A."/>
            <person name="Lombard V."/>
            <person name="Magnuson J."/>
            <person name="Maillard F."/>
            <person name="Murat C."/>
            <person name="Nolan M."/>
            <person name="Ohm R.A."/>
            <person name="Pangilinan J."/>
            <person name="Pereira M.F."/>
            <person name="Perotto S."/>
            <person name="Peter M."/>
            <person name="Pfister S."/>
            <person name="Riley R."/>
            <person name="Sitrit Y."/>
            <person name="Stielow J.B."/>
            <person name="Szollosi G."/>
            <person name="Zifcakova L."/>
            <person name="Stursova M."/>
            <person name="Spatafora J.W."/>
            <person name="Tedersoo L."/>
            <person name="Vaario L.M."/>
            <person name="Yamada A."/>
            <person name="Yan M."/>
            <person name="Wang P."/>
            <person name="Xu J."/>
            <person name="Bruns T."/>
            <person name="Baldrian P."/>
            <person name="Vilgalys R."/>
            <person name="Dunand C."/>
            <person name="Henrissat B."/>
            <person name="Grigoriev I.V."/>
            <person name="Hibbett D."/>
            <person name="Nagy L.G."/>
            <person name="Martin F.M."/>
        </authorList>
    </citation>
    <scope>NUCLEOTIDE SEQUENCE</scope>
    <source>
        <strain evidence="3">Prilba</strain>
    </source>
</reference>
<evidence type="ECO:0000259" key="2">
    <source>
        <dbReference type="PROSITE" id="PS51159"/>
    </source>
</evidence>
<feature type="region of interest" description="Disordered" evidence="1">
    <location>
        <begin position="82"/>
        <end position="111"/>
    </location>
</feature>
<evidence type="ECO:0000313" key="4">
    <source>
        <dbReference type="Proteomes" id="UP000759537"/>
    </source>
</evidence>
<evidence type="ECO:0000256" key="1">
    <source>
        <dbReference type="SAM" id="MobiDB-lite"/>
    </source>
</evidence>
<dbReference type="Gene3D" id="2.60.40.2440">
    <property type="entry name" value="Carbohydrate binding type-21 domain"/>
    <property type="match status" value="1"/>
</dbReference>
<organism evidence="3 4">
    <name type="scientific">Russula ochroleuca</name>
    <dbReference type="NCBI Taxonomy" id="152965"/>
    <lineage>
        <taxon>Eukaryota</taxon>
        <taxon>Fungi</taxon>
        <taxon>Dikarya</taxon>
        <taxon>Basidiomycota</taxon>
        <taxon>Agaricomycotina</taxon>
        <taxon>Agaricomycetes</taxon>
        <taxon>Russulales</taxon>
        <taxon>Russulaceae</taxon>
        <taxon>Russula</taxon>
    </lineage>
</organism>
<dbReference type="InterPro" id="IPR038175">
    <property type="entry name" value="CBM21_dom_sf"/>
</dbReference>
<evidence type="ECO:0000313" key="3">
    <source>
        <dbReference type="EMBL" id="KAF8465582.1"/>
    </source>
</evidence>
<dbReference type="EMBL" id="WHVB01000046">
    <property type="protein sequence ID" value="KAF8465582.1"/>
    <property type="molecule type" value="Genomic_DNA"/>
</dbReference>
<dbReference type="GO" id="GO:2001069">
    <property type="term" value="F:glycogen binding"/>
    <property type="evidence" value="ECO:0007669"/>
    <property type="project" value="TreeGrafter"/>
</dbReference>
<feature type="region of interest" description="Disordered" evidence="1">
    <location>
        <begin position="134"/>
        <end position="153"/>
    </location>
</feature>
<accession>A0A9P5MPQ5</accession>
<feature type="domain" description="CBM21" evidence="2">
    <location>
        <begin position="185"/>
        <end position="318"/>
    </location>
</feature>
<dbReference type="PANTHER" id="PTHR12307">
    <property type="entry name" value="PROTEIN PHOSPHATASE 1 REGULATORY SUBUNIT"/>
    <property type="match status" value="1"/>
</dbReference>
<dbReference type="GO" id="GO:0008157">
    <property type="term" value="F:protein phosphatase 1 binding"/>
    <property type="evidence" value="ECO:0007669"/>
    <property type="project" value="TreeGrafter"/>
</dbReference>
<dbReference type="Proteomes" id="UP000759537">
    <property type="component" value="Unassembled WGS sequence"/>
</dbReference>
<dbReference type="OrthoDB" id="1881at2759"/>
<feature type="compositionally biased region" description="Acidic residues" evidence="1">
    <location>
        <begin position="140"/>
        <end position="152"/>
    </location>
</feature>
<dbReference type="GO" id="GO:0005979">
    <property type="term" value="P:regulation of glycogen biosynthetic process"/>
    <property type="evidence" value="ECO:0007669"/>
    <property type="project" value="TreeGrafter"/>
</dbReference>
<dbReference type="PANTHER" id="PTHR12307:SF36">
    <property type="entry name" value="GLYCOGEN-BINDING SUBUNIT 76A"/>
    <property type="match status" value="1"/>
</dbReference>
<reference evidence="3" key="1">
    <citation type="submission" date="2019-10" db="EMBL/GenBank/DDBJ databases">
        <authorList>
            <consortium name="DOE Joint Genome Institute"/>
            <person name="Kuo A."/>
            <person name="Miyauchi S."/>
            <person name="Kiss E."/>
            <person name="Drula E."/>
            <person name="Kohler A."/>
            <person name="Sanchez-Garcia M."/>
            <person name="Andreopoulos B."/>
            <person name="Barry K.W."/>
            <person name="Bonito G."/>
            <person name="Buee M."/>
            <person name="Carver A."/>
            <person name="Chen C."/>
            <person name="Cichocki N."/>
            <person name="Clum A."/>
            <person name="Culley D."/>
            <person name="Crous P.W."/>
            <person name="Fauchery L."/>
            <person name="Girlanda M."/>
            <person name="Hayes R."/>
            <person name="Keri Z."/>
            <person name="LaButti K."/>
            <person name="Lipzen A."/>
            <person name="Lombard V."/>
            <person name="Magnuson J."/>
            <person name="Maillard F."/>
            <person name="Morin E."/>
            <person name="Murat C."/>
            <person name="Nolan M."/>
            <person name="Ohm R."/>
            <person name="Pangilinan J."/>
            <person name="Pereira M."/>
            <person name="Perotto S."/>
            <person name="Peter M."/>
            <person name="Riley R."/>
            <person name="Sitrit Y."/>
            <person name="Stielow B."/>
            <person name="Szollosi G."/>
            <person name="Zifcakova L."/>
            <person name="Stursova M."/>
            <person name="Spatafora J.W."/>
            <person name="Tedersoo L."/>
            <person name="Vaario L.-M."/>
            <person name="Yamada A."/>
            <person name="Yan M."/>
            <person name="Wang P."/>
            <person name="Xu J."/>
            <person name="Bruns T."/>
            <person name="Baldrian P."/>
            <person name="Vilgalys R."/>
            <person name="Henrissat B."/>
            <person name="Grigoriev I.V."/>
            <person name="Hibbett D."/>
            <person name="Nagy L.G."/>
            <person name="Martin F.M."/>
        </authorList>
    </citation>
    <scope>NUCLEOTIDE SEQUENCE</scope>
    <source>
        <strain evidence="3">Prilba</strain>
    </source>
</reference>
<dbReference type="AlphaFoldDB" id="A0A9P5MPQ5"/>
<dbReference type="GO" id="GO:0000164">
    <property type="term" value="C:protein phosphatase type 1 complex"/>
    <property type="evidence" value="ECO:0007669"/>
    <property type="project" value="TreeGrafter"/>
</dbReference>
<comment type="caution">
    <text evidence="3">The sequence shown here is derived from an EMBL/GenBank/DDBJ whole genome shotgun (WGS) entry which is preliminary data.</text>
</comment>
<sequence length="371" mass="39788">MPYALVAARLKTLNPSVSTATIPPLRILTSLAPDRLIGDNILSVLPSLSSQYKEPTPVTRTPALITFPINKPLKPSLGCSSAGSFGHGKETSHIHSSIRRNALPSGSRKSVRFRDGDDGLVSICSFHATGRPSALLNPDSDTESDTESDDESSSSQCLVLAKAAAAAVPPLLKVTNISPIPSPHTPPYPCIYLESLSPLADARPPLLRGIVRVRNIAYEKRVAARFTIDDWTTVSEVLARYTGPAGAHGDDSTWDRFAFSISLEFYGPRPRPSRVFSRASTDSHSHSHAFTLLLAVRFSIPGVGEWWDNNGDNDFRIVLASAGSKTPGVGSTPTAEFPCRPQGVTCSADVQAAMHTLIPKSVCGDELMMCM</sequence>
<name>A0A9P5MPQ5_9AGAM</name>
<keyword evidence="4" id="KW-1185">Reference proteome</keyword>
<dbReference type="Pfam" id="PF03370">
    <property type="entry name" value="CBM_21"/>
    <property type="match status" value="1"/>
</dbReference>